<gene>
    <name evidence="4" type="primary">MED11</name>
    <name evidence="6" type="ORF">E8E13_007941</name>
</gene>
<evidence type="ECO:0000256" key="3">
    <source>
        <dbReference type="ARBA" id="ARBA00023242"/>
    </source>
</evidence>
<dbReference type="EMBL" id="SWKU01000007">
    <property type="protein sequence ID" value="KAF3004962.1"/>
    <property type="molecule type" value="Genomic_DNA"/>
</dbReference>
<evidence type="ECO:0000313" key="7">
    <source>
        <dbReference type="Proteomes" id="UP000801428"/>
    </source>
</evidence>
<organism evidence="6 7">
    <name type="scientific">Curvularia kusanoi</name>
    <name type="common">Cochliobolus kusanoi</name>
    <dbReference type="NCBI Taxonomy" id="90978"/>
    <lineage>
        <taxon>Eukaryota</taxon>
        <taxon>Fungi</taxon>
        <taxon>Dikarya</taxon>
        <taxon>Ascomycota</taxon>
        <taxon>Pezizomycotina</taxon>
        <taxon>Dothideomycetes</taxon>
        <taxon>Pleosporomycetidae</taxon>
        <taxon>Pleosporales</taxon>
        <taxon>Pleosporineae</taxon>
        <taxon>Pleosporaceae</taxon>
        <taxon>Curvularia</taxon>
    </lineage>
</organism>
<feature type="compositionally biased region" description="Low complexity" evidence="5">
    <location>
        <begin position="117"/>
        <end position="139"/>
    </location>
</feature>
<name>A0A9P4W886_CURKU</name>
<keyword evidence="4" id="KW-0804">Transcription</keyword>
<keyword evidence="4" id="KW-0805">Transcription regulation</keyword>
<comment type="subunit">
    <text evidence="4">Component of the Mediator complex.</text>
</comment>
<dbReference type="OrthoDB" id="5418434at2759"/>
<evidence type="ECO:0000313" key="6">
    <source>
        <dbReference type="EMBL" id="KAF3004962.1"/>
    </source>
</evidence>
<keyword evidence="4" id="KW-0010">Activator</keyword>
<comment type="function">
    <text evidence="4">Component of the Mediator complex, a coactivator involved in the regulated transcription of nearly all RNA polymerase II-dependent genes. Mediator functions as a bridge to convey information from gene-specific regulatory proteins to the basal RNA polymerase II transcription machinery. Mediator is recruited to promoters by direct interactions with regulatory proteins and serves as a scaffold for the assembly of a functional pre-initiation complex with RNA polymerase II and the general transcription factors.</text>
</comment>
<dbReference type="GO" id="GO:0006357">
    <property type="term" value="P:regulation of transcription by RNA polymerase II"/>
    <property type="evidence" value="ECO:0007669"/>
    <property type="project" value="InterPro"/>
</dbReference>
<evidence type="ECO:0000256" key="4">
    <source>
        <dbReference type="RuleBase" id="RU364147"/>
    </source>
</evidence>
<dbReference type="GO" id="GO:0016592">
    <property type="term" value="C:mediator complex"/>
    <property type="evidence" value="ECO:0007669"/>
    <property type="project" value="InterPro"/>
</dbReference>
<evidence type="ECO:0000256" key="2">
    <source>
        <dbReference type="ARBA" id="ARBA00008186"/>
    </source>
</evidence>
<keyword evidence="3 4" id="KW-0539">Nucleus</keyword>
<protein>
    <recommendedName>
        <fullName evidence="4">Mediator of RNA polymerase II transcription subunit 11</fullName>
    </recommendedName>
    <alternativeName>
        <fullName evidence="4">Mediator complex subunit 11</fullName>
    </alternativeName>
</protein>
<feature type="region of interest" description="Disordered" evidence="5">
    <location>
        <begin position="116"/>
        <end position="160"/>
    </location>
</feature>
<comment type="caution">
    <text evidence="6">The sequence shown here is derived from an EMBL/GenBank/DDBJ whole genome shotgun (WGS) entry which is preliminary data.</text>
</comment>
<evidence type="ECO:0000256" key="1">
    <source>
        <dbReference type="ARBA" id="ARBA00004123"/>
    </source>
</evidence>
<comment type="similarity">
    <text evidence="2 4">Belongs to the Mediator complex subunit 11 family.</text>
</comment>
<sequence length="216" mass="23762">MDSETAAPAPAPVSQQTYRQIAASHIEALSRLNSNLPDILALIAAALSQLTNHPIQSESREDSPRARDDDIRAFSTGIRTLMANFREALVEQINDLERYKVIPATMPRYTPLRSALQIQMQKKQQQTQEQQQQGQQGQGLDPAMDDPDAPIKRKVDPDAGVQNGGYGKFDVGVLNSQAANGLMSGEDALERVRLLLDDLLERNGRRSDGDEMVVDG</sequence>
<dbReference type="Pfam" id="PF10280">
    <property type="entry name" value="Med11"/>
    <property type="match status" value="1"/>
</dbReference>
<proteinExistence type="inferred from homology"/>
<accession>A0A9P4W886</accession>
<dbReference type="Proteomes" id="UP000801428">
    <property type="component" value="Unassembled WGS sequence"/>
</dbReference>
<reference evidence="6" key="1">
    <citation type="submission" date="2019-04" db="EMBL/GenBank/DDBJ databases">
        <title>Sequencing of skin fungus with MAO and IRED activity.</title>
        <authorList>
            <person name="Marsaioli A.J."/>
            <person name="Bonatto J.M.C."/>
            <person name="Reis Junior O."/>
        </authorList>
    </citation>
    <scope>NUCLEOTIDE SEQUENCE</scope>
    <source>
        <strain evidence="6">30M1</strain>
    </source>
</reference>
<dbReference type="AlphaFoldDB" id="A0A9P4W886"/>
<comment type="subcellular location">
    <subcellularLocation>
        <location evidence="1 4">Nucleus</location>
    </subcellularLocation>
</comment>
<keyword evidence="7" id="KW-1185">Reference proteome</keyword>
<dbReference type="InterPro" id="IPR019404">
    <property type="entry name" value="Mediator_Med11"/>
</dbReference>
<dbReference type="GO" id="GO:0003712">
    <property type="term" value="F:transcription coregulator activity"/>
    <property type="evidence" value="ECO:0007669"/>
    <property type="project" value="InterPro"/>
</dbReference>
<evidence type="ECO:0000256" key="5">
    <source>
        <dbReference type="SAM" id="MobiDB-lite"/>
    </source>
</evidence>